<protein>
    <submittedName>
        <fullName evidence="4">Reverse transcriptase domain-containing protein</fullName>
    </submittedName>
</protein>
<dbReference type="InterPro" id="IPR005162">
    <property type="entry name" value="Retrotrans_gag_dom"/>
</dbReference>
<dbReference type="Proteomes" id="UP001151760">
    <property type="component" value="Unassembled WGS sequence"/>
</dbReference>
<feature type="compositionally biased region" description="Low complexity" evidence="2">
    <location>
        <begin position="554"/>
        <end position="586"/>
    </location>
</feature>
<evidence type="ECO:0000259" key="3">
    <source>
        <dbReference type="PROSITE" id="PS50158"/>
    </source>
</evidence>
<feature type="compositionally biased region" description="Basic and acidic residues" evidence="2">
    <location>
        <begin position="532"/>
        <end position="553"/>
    </location>
</feature>
<keyword evidence="1" id="KW-0479">Metal-binding</keyword>
<dbReference type="Pfam" id="PF13976">
    <property type="entry name" value="gag_pre-integrs"/>
    <property type="match status" value="1"/>
</dbReference>
<keyword evidence="4" id="KW-0695">RNA-directed DNA polymerase</keyword>
<evidence type="ECO:0000313" key="5">
    <source>
        <dbReference type="Proteomes" id="UP001151760"/>
    </source>
</evidence>
<dbReference type="InterPro" id="IPR053134">
    <property type="entry name" value="RNA-dir_DNA_polymerase"/>
</dbReference>
<dbReference type="PANTHER" id="PTHR24559">
    <property type="entry name" value="TRANSPOSON TY3-I GAG-POL POLYPROTEIN"/>
    <property type="match status" value="1"/>
</dbReference>
<name>A0ABQ5A2Y2_9ASTR</name>
<reference evidence="4" key="2">
    <citation type="submission" date="2022-01" db="EMBL/GenBank/DDBJ databases">
        <authorList>
            <person name="Yamashiro T."/>
            <person name="Shiraishi A."/>
            <person name="Satake H."/>
            <person name="Nakayama K."/>
        </authorList>
    </citation>
    <scope>NUCLEOTIDE SEQUENCE</scope>
</reference>
<comment type="caution">
    <text evidence="4">The sequence shown here is derived from an EMBL/GenBank/DDBJ whole genome shotgun (WGS) entry which is preliminary data.</text>
</comment>
<feature type="domain" description="CCHC-type" evidence="3">
    <location>
        <begin position="623"/>
        <end position="639"/>
    </location>
</feature>
<keyword evidence="5" id="KW-1185">Reference proteome</keyword>
<dbReference type="Pfam" id="PF03732">
    <property type="entry name" value="Retrotrans_gag"/>
    <property type="match status" value="1"/>
</dbReference>
<dbReference type="InterPro" id="IPR043502">
    <property type="entry name" value="DNA/RNA_pol_sf"/>
</dbReference>
<evidence type="ECO:0000256" key="2">
    <source>
        <dbReference type="SAM" id="MobiDB-lite"/>
    </source>
</evidence>
<sequence>MLVSFTPVEDSPWVSPDHYVPKKGGMTVVTNERNELVPTRTVTSWRVCINYRKLSESTRKDHFPLPFMDQMLERLGGTNSFVFSMDFLDIFKSQSNLPIRKRPHSHVPTEPTPTSICLLVFPMHRQPFKGIFMPPKPDLSFSGLKEFVNKPILKKPVVETSEAKASADKPKRVNIVNNKNINAARLKAIINVVRPKAILNAVKGNQVNVVKGNPQQDLQEKGVIDSGCLRHMTGNMSYLTDFEEIIRGYVAFRVPRKNNMYSVDLKNIVPKGGLTYLFAKATSDESILWHMRLGHINFKTMNKLVRKISPPKDAETPVESPIPISPSSSMSPKRTSTSAAPAMTQAAIRQLVVGSIVAALEAQAATMASTDNLNRNTGPRETPVARKCTYKEFMSCQPFYFNGMEGAVGLIHWFERTESNSYAKPIGIEQADKIAWTELKRLLTNKYCPRTEFKKMEDELYNLVVKGNDLKTYARRFQELAVLCPNMVPNSEKLMESFIGGLPRSIEGNVTASKPQTLEEVITITQRLMDQVTKHDAKQGTNDQKQKFDDRRNNNNTNYPNNHDNNNYQNNHNNNNNNRNNDYHQQQNGRHETFRTYGNHGYNRPHPLCRKCTLHHTGPCTVRCQNCNKVGHQTRNCRS</sequence>
<dbReference type="GO" id="GO:0003964">
    <property type="term" value="F:RNA-directed DNA polymerase activity"/>
    <property type="evidence" value="ECO:0007669"/>
    <property type="project" value="UniProtKB-KW"/>
</dbReference>
<keyword evidence="4" id="KW-0548">Nucleotidyltransferase</keyword>
<keyword evidence="1" id="KW-0863">Zinc-finger</keyword>
<feature type="region of interest" description="Disordered" evidence="2">
    <location>
        <begin position="532"/>
        <end position="586"/>
    </location>
</feature>
<dbReference type="PROSITE" id="PS50158">
    <property type="entry name" value="ZF_CCHC"/>
    <property type="match status" value="1"/>
</dbReference>
<feature type="region of interest" description="Disordered" evidence="2">
    <location>
        <begin position="309"/>
        <end position="338"/>
    </location>
</feature>
<dbReference type="EMBL" id="BQNB010011808">
    <property type="protein sequence ID" value="GJS95423.1"/>
    <property type="molecule type" value="Genomic_DNA"/>
</dbReference>
<dbReference type="InterPro" id="IPR001878">
    <property type="entry name" value="Znf_CCHC"/>
</dbReference>
<dbReference type="PANTHER" id="PTHR24559:SF444">
    <property type="entry name" value="REVERSE TRANSCRIPTASE DOMAIN-CONTAINING PROTEIN"/>
    <property type="match status" value="1"/>
</dbReference>
<reference evidence="4" key="1">
    <citation type="journal article" date="2022" name="Int. J. Mol. Sci.">
        <title>Draft Genome of Tanacetum Coccineum: Genomic Comparison of Closely Related Tanacetum-Family Plants.</title>
        <authorList>
            <person name="Yamashiro T."/>
            <person name="Shiraishi A."/>
            <person name="Nakayama K."/>
            <person name="Satake H."/>
        </authorList>
    </citation>
    <scope>NUCLEOTIDE SEQUENCE</scope>
</reference>
<dbReference type="Gene3D" id="3.10.10.10">
    <property type="entry name" value="HIV Type 1 Reverse Transcriptase, subunit A, domain 1"/>
    <property type="match status" value="1"/>
</dbReference>
<gene>
    <name evidence="4" type="ORF">Tco_0802391</name>
</gene>
<feature type="compositionally biased region" description="Low complexity" evidence="2">
    <location>
        <begin position="321"/>
        <end position="338"/>
    </location>
</feature>
<accession>A0ABQ5A2Y2</accession>
<evidence type="ECO:0000256" key="1">
    <source>
        <dbReference type="PROSITE-ProRule" id="PRU00047"/>
    </source>
</evidence>
<keyword evidence="1" id="KW-0862">Zinc</keyword>
<dbReference type="InterPro" id="IPR025724">
    <property type="entry name" value="GAG-pre-integrase_dom"/>
</dbReference>
<keyword evidence="4" id="KW-0808">Transferase</keyword>
<organism evidence="4 5">
    <name type="scientific">Tanacetum coccineum</name>
    <dbReference type="NCBI Taxonomy" id="301880"/>
    <lineage>
        <taxon>Eukaryota</taxon>
        <taxon>Viridiplantae</taxon>
        <taxon>Streptophyta</taxon>
        <taxon>Embryophyta</taxon>
        <taxon>Tracheophyta</taxon>
        <taxon>Spermatophyta</taxon>
        <taxon>Magnoliopsida</taxon>
        <taxon>eudicotyledons</taxon>
        <taxon>Gunneridae</taxon>
        <taxon>Pentapetalae</taxon>
        <taxon>asterids</taxon>
        <taxon>campanulids</taxon>
        <taxon>Asterales</taxon>
        <taxon>Asteraceae</taxon>
        <taxon>Asteroideae</taxon>
        <taxon>Anthemideae</taxon>
        <taxon>Anthemidinae</taxon>
        <taxon>Tanacetum</taxon>
    </lineage>
</organism>
<proteinExistence type="predicted"/>
<dbReference type="SUPFAM" id="SSF56672">
    <property type="entry name" value="DNA/RNA polymerases"/>
    <property type="match status" value="1"/>
</dbReference>
<evidence type="ECO:0000313" key="4">
    <source>
        <dbReference type="EMBL" id="GJS95423.1"/>
    </source>
</evidence>